<dbReference type="AlphaFoldDB" id="A0A226D5C8"/>
<comment type="caution">
    <text evidence="2">The sequence shown here is derived from an EMBL/GenBank/DDBJ whole genome shotgun (WGS) entry which is preliminary data.</text>
</comment>
<evidence type="ECO:0000313" key="3">
    <source>
        <dbReference type="Proteomes" id="UP000198287"/>
    </source>
</evidence>
<dbReference type="Proteomes" id="UP000198287">
    <property type="component" value="Unassembled WGS sequence"/>
</dbReference>
<keyword evidence="1" id="KW-1133">Transmembrane helix</keyword>
<protein>
    <submittedName>
        <fullName evidence="2">Uncharacterized protein</fullName>
    </submittedName>
</protein>
<feature type="transmembrane region" description="Helical" evidence="1">
    <location>
        <begin position="205"/>
        <end position="225"/>
    </location>
</feature>
<name>A0A226D5C8_FOLCA</name>
<feature type="transmembrane region" description="Helical" evidence="1">
    <location>
        <begin position="144"/>
        <end position="166"/>
    </location>
</feature>
<gene>
    <name evidence="2" type="ORF">Fcan01_24471</name>
</gene>
<keyword evidence="3" id="KW-1185">Reference proteome</keyword>
<evidence type="ECO:0000313" key="2">
    <source>
        <dbReference type="EMBL" id="OXA40762.1"/>
    </source>
</evidence>
<proteinExistence type="predicted"/>
<evidence type="ECO:0000256" key="1">
    <source>
        <dbReference type="SAM" id="Phobius"/>
    </source>
</evidence>
<organism evidence="2 3">
    <name type="scientific">Folsomia candida</name>
    <name type="common">Springtail</name>
    <dbReference type="NCBI Taxonomy" id="158441"/>
    <lineage>
        <taxon>Eukaryota</taxon>
        <taxon>Metazoa</taxon>
        <taxon>Ecdysozoa</taxon>
        <taxon>Arthropoda</taxon>
        <taxon>Hexapoda</taxon>
        <taxon>Collembola</taxon>
        <taxon>Entomobryomorpha</taxon>
        <taxon>Isotomoidea</taxon>
        <taxon>Isotomidae</taxon>
        <taxon>Proisotominae</taxon>
        <taxon>Folsomia</taxon>
    </lineage>
</organism>
<keyword evidence="1" id="KW-0812">Transmembrane</keyword>
<keyword evidence="1" id="KW-0472">Membrane</keyword>
<accession>A0A226D5C8</accession>
<reference evidence="2 3" key="1">
    <citation type="submission" date="2015-12" db="EMBL/GenBank/DDBJ databases">
        <title>The genome of Folsomia candida.</title>
        <authorList>
            <person name="Faddeeva A."/>
            <person name="Derks M.F."/>
            <person name="Anvar Y."/>
            <person name="Smit S."/>
            <person name="Van Straalen N."/>
            <person name="Roelofs D."/>
        </authorList>
    </citation>
    <scope>NUCLEOTIDE SEQUENCE [LARGE SCALE GENOMIC DNA]</scope>
    <source>
        <strain evidence="2 3">VU population</strain>
        <tissue evidence="2">Whole body</tissue>
    </source>
</reference>
<sequence>MSSNTLSILCHTCTTHKRITDYEDKTILSTKFYRVPPSSLKNFVKNYKQLTKDLNRNIIEFVVNLHPVTLWGIPCSLKHCGLETSAFTCVMSELRILTQEQIDELIITPGLLKRHNLIKMDYLSVSYKLYALPIPINAASFTNIFNALTCSILILLGLLSSFVIYLNKEFVFAPVIWTISVFLQQGTQFEITPEKNPKATKLRVFLTYCVISIWLFNAFTVAGMFSGEFFSLFTTNMVPDLPRSLEELLAAQEVQILSTSTIYLTDNFTASCLIKEVTIPRMLNTSGYSQSFLNILLGIKKRVKWIRDSAFNLAHNISLNLPVTIYKSGEIERPKVFAMIGYSPLLHDFETSMGIFKKYFIKPLGDGILEIINIPWLTYRNHFGGILKDNLGYLVQSGVYDYWNVNYRMWYYLNDLKVYHDFQASIGNPQGYYTNYFLKVVLANTESNVANLAKEGEAFGMGKIKMLFLIYFGCVKSTTTISSAAASLFPIPSGGAPGREAKELIGDVAA</sequence>
<dbReference type="EMBL" id="LNIX01000032">
    <property type="protein sequence ID" value="OXA40762.1"/>
    <property type="molecule type" value="Genomic_DNA"/>
</dbReference>